<dbReference type="EMBL" id="OV170229">
    <property type="protein sequence ID" value="CAH0731002.1"/>
    <property type="molecule type" value="Genomic_DNA"/>
</dbReference>
<feature type="region of interest" description="Disordered" evidence="13">
    <location>
        <begin position="1275"/>
        <end position="1297"/>
    </location>
</feature>
<evidence type="ECO:0000256" key="11">
    <source>
        <dbReference type="PROSITE-ProRule" id="PRU00042"/>
    </source>
</evidence>
<evidence type="ECO:0000313" key="16">
    <source>
        <dbReference type="Proteomes" id="UP000838878"/>
    </source>
</evidence>
<evidence type="ECO:0000313" key="15">
    <source>
        <dbReference type="EMBL" id="CAH0731002.1"/>
    </source>
</evidence>
<dbReference type="Proteomes" id="UP000838878">
    <property type="component" value="Chromosome 9"/>
</dbReference>
<proteinExistence type="inferred from homology"/>
<feature type="domain" description="C2H2-type" evidence="14">
    <location>
        <begin position="247"/>
        <end position="274"/>
    </location>
</feature>
<dbReference type="GO" id="GO:0000981">
    <property type="term" value="F:DNA-binding transcription factor activity, RNA polymerase II-specific"/>
    <property type="evidence" value="ECO:0007669"/>
    <property type="project" value="TreeGrafter"/>
</dbReference>
<feature type="domain" description="C2H2-type" evidence="14">
    <location>
        <begin position="444"/>
        <end position="472"/>
    </location>
</feature>
<evidence type="ECO:0000256" key="4">
    <source>
        <dbReference type="ARBA" id="ARBA00022723"/>
    </source>
</evidence>
<evidence type="ECO:0000256" key="12">
    <source>
        <dbReference type="SAM" id="Coils"/>
    </source>
</evidence>
<feature type="domain" description="C2H2-type" evidence="14">
    <location>
        <begin position="1125"/>
        <end position="1151"/>
    </location>
</feature>
<accession>A0A8J9V464</accession>
<feature type="domain" description="C2H2-type" evidence="14">
    <location>
        <begin position="505"/>
        <end position="528"/>
    </location>
</feature>
<feature type="domain" description="C2H2-type" evidence="14">
    <location>
        <begin position="1042"/>
        <end position="1065"/>
    </location>
</feature>
<dbReference type="Gene3D" id="3.30.160.60">
    <property type="entry name" value="Classic Zinc Finger"/>
    <property type="match status" value="10"/>
</dbReference>
<dbReference type="GO" id="GO:0005634">
    <property type="term" value="C:nucleus"/>
    <property type="evidence" value="ECO:0007669"/>
    <property type="project" value="UniProtKB-SubCell"/>
</dbReference>
<name>A0A8J9V464_9NEOP</name>
<keyword evidence="10" id="KW-0539">Nucleus</keyword>
<organism evidence="15 16">
    <name type="scientific">Brenthis ino</name>
    <name type="common">lesser marbled fritillary</name>
    <dbReference type="NCBI Taxonomy" id="405034"/>
    <lineage>
        <taxon>Eukaryota</taxon>
        <taxon>Metazoa</taxon>
        <taxon>Ecdysozoa</taxon>
        <taxon>Arthropoda</taxon>
        <taxon>Hexapoda</taxon>
        <taxon>Insecta</taxon>
        <taxon>Pterygota</taxon>
        <taxon>Neoptera</taxon>
        <taxon>Endopterygota</taxon>
        <taxon>Lepidoptera</taxon>
        <taxon>Glossata</taxon>
        <taxon>Ditrysia</taxon>
        <taxon>Papilionoidea</taxon>
        <taxon>Nymphalidae</taxon>
        <taxon>Heliconiinae</taxon>
        <taxon>Argynnini</taxon>
        <taxon>Brenthis</taxon>
    </lineage>
</organism>
<comment type="function">
    <text evidence="1">May be involved in transcriptional regulation.</text>
</comment>
<keyword evidence="9" id="KW-0804">Transcription</keyword>
<evidence type="ECO:0000259" key="14">
    <source>
        <dbReference type="PROSITE" id="PS50157"/>
    </source>
</evidence>
<feature type="domain" description="C2H2-type" evidence="14">
    <location>
        <begin position="1221"/>
        <end position="1248"/>
    </location>
</feature>
<keyword evidence="4" id="KW-0479">Metal-binding</keyword>
<evidence type="ECO:0000256" key="7">
    <source>
        <dbReference type="ARBA" id="ARBA00022833"/>
    </source>
</evidence>
<keyword evidence="8" id="KW-0805">Transcription regulation</keyword>
<feature type="domain" description="C2H2-type" evidence="14">
    <location>
        <begin position="1069"/>
        <end position="1096"/>
    </location>
</feature>
<evidence type="ECO:0000256" key="9">
    <source>
        <dbReference type="ARBA" id="ARBA00023163"/>
    </source>
</evidence>
<dbReference type="InterPro" id="IPR013087">
    <property type="entry name" value="Znf_C2H2_type"/>
</dbReference>
<keyword evidence="5" id="KW-0677">Repeat</keyword>
<gene>
    <name evidence="15" type="ORF">BINO364_LOCUS15919</name>
</gene>
<keyword evidence="16" id="KW-1185">Reference proteome</keyword>
<comment type="subcellular location">
    <subcellularLocation>
        <location evidence="2">Nucleus</location>
    </subcellularLocation>
</comment>
<dbReference type="FunFam" id="3.30.160.60:FF:000446">
    <property type="entry name" value="Zinc finger protein"/>
    <property type="match status" value="2"/>
</dbReference>
<dbReference type="Pfam" id="PF00096">
    <property type="entry name" value="zf-C2H2"/>
    <property type="match status" value="9"/>
</dbReference>
<dbReference type="OrthoDB" id="7852576at2759"/>
<dbReference type="Pfam" id="PF13913">
    <property type="entry name" value="zf-C2HC_2"/>
    <property type="match status" value="2"/>
</dbReference>
<feature type="coiled-coil region" evidence="12">
    <location>
        <begin position="720"/>
        <end position="768"/>
    </location>
</feature>
<dbReference type="FunFam" id="3.30.160.60:FF:000100">
    <property type="entry name" value="Zinc finger 45-like"/>
    <property type="match status" value="1"/>
</dbReference>
<dbReference type="SUPFAM" id="SSF57667">
    <property type="entry name" value="beta-beta-alpha zinc fingers"/>
    <property type="match status" value="7"/>
</dbReference>
<dbReference type="PROSITE" id="PS00028">
    <property type="entry name" value="ZINC_FINGER_C2H2_1"/>
    <property type="match status" value="12"/>
</dbReference>
<dbReference type="PANTHER" id="PTHR24394">
    <property type="entry name" value="ZINC FINGER PROTEIN"/>
    <property type="match status" value="1"/>
</dbReference>
<dbReference type="PANTHER" id="PTHR24394:SF29">
    <property type="entry name" value="MYONEURIN"/>
    <property type="match status" value="1"/>
</dbReference>
<dbReference type="SMART" id="SM00355">
    <property type="entry name" value="ZnF_C2H2"/>
    <property type="match status" value="19"/>
</dbReference>
<feature type="domain" description="C2H2-type" evidence="14">
    <location>
        <begin position="1187"/>
        <end position="1215"/>
    </location>
</feature>
<feature type="domain" description="C2H2-type" evidence="14">
    <location>
        <begin position="1249"/>
        <end position="1277"/>
    </location>
</feature>
<evidence type="ECO:0000256" key="10">
    <source>
        <dbReference type="ARBA" id="ARBA00023242"/>
    </source>
</evidence>
<comment type="similarity">
    <text evidence="3">Belongs to the krueppel C2H2-type zinc-finger protein family.</text>
</comment>
<evidence type="ECO:0000256" key="8">
    <source>
        <dbReference type="ARBA" id="ARBA00023015"/>
    </source>
</evidence>
<protein>
    <recommendedName>
        <fullName evidence="14">C2H2-type domain-containing protein</fullName>
    </recommendedName>
</protein>
<feature type="domain" description="C2H2-type" evidence="14">
    <location>
        <begin position="415"/>
        <end position="443"/>
    </location>
</feature>
<keyword evidence="7" id="KW-0862">Zinc</keyword>
<evidence type="ECO:0000256" key="6">
    <source>
        <dbReference type="ARBA" id="ARBA00022771"/>
    </source>
</evidence>
<feature type="domain" description="C2H2-type" evidence="14">
    <location>
        <begin position="477"/>
        <end position="504"/>
    </location>
</feature>
<sequence length="1297" mass="151647">MDENAEIILKTICCTCLSVNRKLNQLCRIDNGVNNLFFLLSHDSEAYDVMFYQNPTHLFVCWECKSKMHRLCAFREQTCKAQKQLSDLIDGKIDSVYKIKTLSQLTYKYQNIYDQELTANDETLTDFIDCGPNLDDVKSESDSDTPSCDLQNEKIDEQTNSVVDEIKKSGQLVDDENIEADKLNNLDSPYLKLKEKKITFKNSTDTKYLAVQLSKEEINEMLEREREDKSERTLQRKQEKDYNGLIFKCKFCALAFKDHNEMEIHCLQHTEVEDQRKTKEIKSSRKKKDITTDKTYLCTECNKCFVNRTQRLRHMMKFHHAGYPCAVCGKTFTSKNHMVRHETIHFGPFRREKCPICGRMIRCDLTKAHARIHQERKKIKCIQCNKYFVSERSYQNHLKYTSNHALHYREYVLKYKCSTCQKGYRTKTELRDHINYNHMGKTQHKCPICDKAIATRRGVGRHVKRVHQDIKENARDVICQTCGKAFRHTKSLEEHERIHTGERPLSCTICGRTFRQRASLYTHNRRVHKMPLKQRVIEYTDSDSGQKSIKYIKLLLCDRMSNGRVLSNGYPVNQQGVEMNISEEMVKPESSITEILSYFNSILLEGWCYYVTKAELIFKHINMLTRKEDICFSLDNNFSVKVSFSQRPEMSVNDTLTSVYDIKNYMETLQATILCEGTGIYYRSYAPKCTGQVSSKRSRQIPRCMWCRTLRKRLLVRKFTDATKITIQNAREAVEKYKKQYKRLVLKKRILDQELITAKENAQRSEELMRNVISELPDTKKLSILEYLNGSKLENHGISHNYLVEHFREQDLSKLANLHQNEYGHIYKEEVVDNFIDCGSEIVIKNEINMDVSSDVIENNMSPIEKSLNKPILEIQPLTLKSVAISVLKNRKLDSDTDKKYYSIIQLSDEEMYERIEKLKNEENFLKASYKCESCVLVFKDEKELGTHNTDLHLQKPRHMQCTICNKFILYWRLNTHEAAHRQVYGCATCGAVSCASGMLEHLRGHAVPFNDLINLRKTVMLLNPSLKSKKKKMDGKKEYGYKCSECNKCFEKQYLRYKHVLKCHREGFKCETCGKTFTYKNTLNKHILVHELLLPREECPICNKLVRSDRLNAHAKIHSDRQQFYCNTCDKTFVSLDSFEKHLKNSKTHALHDVLKYKCTLCSKGFRTLTALKDHINYYHMGKTDYKCPICNKALSTRRGVTRHVRRTHQGLKEKIGDKILCQICGKTFRDKKCLVEHELIHTGEKPLSCDICSRTFRQSACLYTHRRRVHNMPARRIVHTGDDVHPSDGQNGQSH</sequence>
<dbReference type="PROSITE" id="PS50157">
    <property type="entry name" value="ZINC_FINGER_C2H2_2"/>
    <property type="match status" value="15"/>
</dbReference>
<evidence type="ECO:0000256" key="2">
    <source>
        <dbReference type="ARBA" id="ARBA00004123"/>
    </source>
</evidence>
<evidence type="ECO:0000256" key="3">
    <source>
        <dbReference type="ARBA" id="ARBA00006991"/>
    </source>
</evidence>
<dbReference type="GO" id="GO:0008270">
    <property type="term" value="F:zinc ion binding"/>
    <property type="evidence" value="ECO:0007669"/>
    <property type="project" value="UniProtKB-KW"/>
</dbReference>
<feature type="non-terminal residue" evidence="15">
    <location>
        <position position="1297"/>
    </location>
</feature>
<dbReference type="InterPro" id="IPR036236">
    <property type="entry name" value="Znf_C2H2_sf"/>
</dbReference>
<evidence type="ECO:0000256" key="1">
    <source>
        <dbReference type="ARBA" id="ARBA00003767"/>
    </source>
</evidence>
<dbReference type="FunFam" id="3.30.160.60:FF:000060">
    <property type="entry name" value="zinc finger protein 436"/>
    <property type="match status" value="1"/>
</dbReference>
<keyword evidence="6 11" id="KW-0863">Zinc-finger</keyword>
<evidence type="ECO:0000256" key="13">
    <source>
        <dbReference type="SAM" id="MobiDB-lite"/>
    </source>
</evidence>
<evidence type="ECO:0000256" key="5">
    <source>
        <dbReference type="ARBA" id="ARBA00022737"/>
    </source>
</evidence>
<feature type="domain" description="C2H2-type" evidence="14">
    <location>
        <begin position="930"/>
        <end position="958"/>
    </location>
</feature>
<feature type="domain" description="C2H2-type" evidence="14">
    <location>
        <begin position="296"/>
        <end position="324"/>
    </location>
</feature>
<reference evidence="15" key="1">
    <citation type="submission" date="2021-12" db="EMBL/GenBank/DDBJ databases">
        <authorList>
            <person name="Martin H S."/>
        </authorList>
    </citation>
    <scope>NUCLEOTIDE SEQUENCE</scope>
</reference>
<feature type="domain" description="C2H2-type" evidence="14">
    <location>
        <begin position="1158"/>
        <end position="1186"/>
    </location>
</feature>
<feature type="domain" description="C2H2-type" evidence="14">
    <location>
        <begin position="323"/>
        <end position="350"/>
    </location>
</feature>
<keyword evidence="12" id="KW-0175">Coiled coil</keyword>